<protein>
    <recommendedName>
        <fullName evidence="3">DUF4149 domain-containing protein</fullName>
    </recommendedName>
</protein>
<dbReference type="EMBL" id="DSFP01000011">
    <property type="protein sequence ID" value="HEW45160.1"/>
    <property type="molecule type" value="Genomic_DNA"/>
</dbReference>
<keyword evidence="1" id="KW-0472">Membrane</keyword>
<comment type="caution">
    <text evidence="2">The sequence shown here is derived from an EMBL/GenBank/DDBJ whole genome shotgun (WGS) entry which is preliminary data.</text>
</comment>
<evidence type="ECO:0000313" key="2">
    <source>
        <dbReference type="EMBL" id="HEW45160.1"/>
    </source>
</evidence>
<feature type="transmembrane region" description="Helical" evidence="1">
    <location>
        <begin position="38"/>
        <end position="59"/>
    </location>
</feature>
<keyword evidence="1" id="KW-1133">Transmembrane helix</keyword>
<gene>
    <name evidence="2" type="ORF">ENO47_00560</name>
</gene>
<accession>A0A7C2V2E3</accession>
<evidence type="ECO:0008006" key="3">
    <source>
        <dbReference type="Google" id="ProtNLM"/>
    </source>
</evidence>
<proteinExistence type="predicted"/>
<feature type="transmembrane region" description="Helical" evidence="1">
    <location>
        <begin position="110"/>
        <end position="130"/>
    </location>
</feature>
<feature type="transmembrane region" description="Helical" evidence="1">
    <location>
        <begin position="65"/>
        <end position="84"/>
    </location>
</feature>
<sequence>MRPEILLSLYVGLLFSIVFIVAPSLLRVKENKNLAGRFYGIILWRFYKVAFLLLMFYLILGNERIYTLLLMLGLGLNVGISYWLKSYKKKLGNIDLIDYKDPKRVVFRRASMLSTLLLFINFLFSFYLLFKKLKGGTFAGV</sequence>
<evidence type="ECO:0000256" key="1">
    <source>
        <dbReference type="SAM" id="Phobius"/>
    </source>
</evidence>
<dbReference type="AlphaFoldDB" id="A0A7C2V2E3"/>
<feature type="transmembrane region" description="Helical" evidence="1">
    <location>
        <begin position="6"/>
        <end position="26"/>
    </location>
</feature>
<keyword evidence="1" id="KW-0812">Transmembrane</keyword>
<reference evidence="2" key="1">
    <citation type="journal article" date="2020" name="mSystems">
        <title>Genome- and Community-Level Interaction Insights into Carbon Utilization and Element Cycling Functions of Hydrothermarchaeota in Hydrothermal Sediment.</title>
        <authorList>
            <person name="Zhou Z."/>
            <person name="Liu Y."/>
            <person name="Xu W."/>
            <person name="Pan J."/>
            <person name="Luo Z.H."/>
            <person name="Li M."/>
        </authorList>
    </citation>
    <scope>NUCLEOTIDE SEQUENCE [LARGE SCALE GENOMIC DNA]</scope>
    <source>
        <strain evidence="2">SpSt-132</strain>
    </source>
</reference>
<organism evidence="2">
    <name type="scientific">Hydrogenobacter sp</name>
    <dbReference type="NCBI Taxonomy" id="2152829"/>
    <lineage>
        <taxon>Bacteria</taxon>
        <taxon>Pseudomonadati</taxon>
        <taxon>Aquificota</taxon>
        <taxon>Aquificia</taxon>
        <taxon>Aquificales</taxon>
        <taxon>Aquificaceae</taxon>
        <taxon>Hydrogenobacter</taxon>
    </lineage>
</organism>
<name>A0A7C2V2E3_9AQUI</name>